<comment type="caution">
    <text evidence="1">The sequence shown here is derived from an EMBL/GenBank/DDBJ whole genome shotgun (WGS) entry which is preliminary data.</text>
</comment>
<evidence type="ECO:0000313" key="1">
    <source>
        <dbReference type="EMBL" id="GAE48400.1"/>
    </source>
</evidence>
<gene>
    <name evidence="1" type="ORF">JCM21738_5518</name>
</gene>
<dbReference type="AlphaFoldDB" id="W4RVG4"/>
<dbReference type="Proteomes" id="UP000018949">
    <property type="component" value="Unassembled WGS sequence"/>
</dbReference>
<organism evidence="1 2">
    <name type="scientific">Mesobacillus boroniphilus JCM 21738</name>
    <dbReference type="NCBI Taxonomy" id="1294265"/>
    <lineage>
        <taxon>Bacteria</taxon>
        <taxon>Bacillati</taxon>
        <taxon>Bacillota</taxon>
        <taxon>Bacilli</taxon>
        <taxon>Bacillales</taxon>
        <taxon>Bacillaceae</taxon>
        <taxon>Mesobacillus</taxon>
    </lineage>
</organism>
<sequence length="61" mass="7140">MSPEDTGKSVNITESIYWDDKKIKEYLEFKLNVDGRFHFPNEKASTLAEDLKPFFISRDTP</sequence>
<name>W4RVG4_9BACI</name>
<protein>
    <submittedName>
        <fullName evidence="1">Uncharacterized protein</fullName>
    </submittedName>
</protein>
<keyword evidence="2" id="KW-1185">Reference proteome</keyword>
<reference evidence="1 2" key="1">
    <citation type="submission" date="2013-12" db="EMBL/GenBank/DDBJ databases">
        <title>NBRP : Genome information of microbial organism related human and environment.</title>
        <authorList>
            <person name="Hattori M."/>
            <person name="Oshima K."/>
            <person name="Inaba H."/>
            <person name="Suda W."/>
            <person name="Sakamoto M."/>
            <person name="Iino T."/>
            <person name="Kitahara M."/>
            <person name="Oshida Y."/>
            <person name="Iida T."/>
            <person name="Kudo T."/>
            <person name="Itoh T."/>
            <person name="Ahmed I."/>
            <person name="Ohkuma M."/>
        </authorList>
    </citation>
    <scope>NUCLEOTIDE SEQUENCE [LARGE SCALE GENOMIC DNA]</scope>
    <source>
        <strain evidence="1 2">JCM 21738</strain>
    </source>
</reference>
<evidence type="ECO:0000313" key="2">
    <source>
        <dbReference type="Proteomes" id="UP000018949"/>
    </source>
</evidence>
<proteinExistence type="predicted"/>
<dbReference type="EMBL" id="BAUW01000183">
    <property type="protein sequence ID" value="GAE48400.1"/>
    <property type="molecule type" value="Genomic_DNA"/>
</dbReference>
<accession>W4RVG4</accession>